<dbReference type="eggNOG" id="arCOG05791">
    <property type="taxonomic scope" value="Archaea"/>
</dbReference>
<protein>
    <recommendedName>
        <fullName evidence="3">Carboxypeptidase regulatory-like domain-containing protein</fullName>
    </recommendedName>
</protein>
<sequence>MQVERPLVLELSGHEVTVGRPIAIRVRDRGGHPIDGALVEAGSKRTRTDERGRCELTLQSPGFWKIIVTKSPTERVAYTPDATLVRALPRSTIARTGRRIGP</sequence>
<accession>L9VYR6</accession>
<keyword evidence="2" id="KW-1185">Reference proteome</keyword>
<dbReference type="Proteomes" id="UP000011661">
    <property type="component" value="Unassembled WGS sequence"/>
</dbReference>
<dbReference type="RefSeq" id="WP_008164339.1">
    <property type="nucleotide sequence ID" value="NZ_AOHX01000046.1"/>
</dbReference>
<dbReference type="PATRIC" id="fig|1230460.4.peg.3059"/>
<dbReference type="OrthoDB" id="200409at2157"/>
<proteinExistence type="predicted"/>
<evidence type="ECO:0000313" key="1">
    <source>
        <dbReference type="EMBL" id="ELY42335.1"/>
    </source>
</evidence>
<evidence type="ECO:0008006" key="3">
    <source>
        <dbReference type="Google" id="ProtNLM"/>
    </source>
</evidence>
<name>L9VYR6_9EURY</name>
<dbReference type="SUPFAM" id="SSF49464">
    <property type="entry name" value="Carboxypeptidase regulatory domain-like"/>
    <property type="match status" value="1"/>
</dbReference>
<dbReference type="InterPro" id="IPR008969">
    <property type="entry name" value="CarboxyPept-like_regulatory"/>
</dbReference>
<dbReference type="EMBL" id="AOHX01000046">
    <property type="protein sequence ID" value="ELY42335.1"/>
    <property type="molecule type" value="Genomic_DNA"/>
</dbReference>
<organism evidence="1 2">
    <name type="scientific">Natronorubrum sulfidifaciens JCM 14089</name>
    <dbReference type="NCBI Taxonomy" id="1230460"/>
    <lineage>
        <taxon>Archaea</taxon>
        <taxon>Methanobacteriati</taxon>
        <taxon>Methanobacteriota</taxon>
        <taxon>Stenosarchaea group</taxon>
        <taxon>Halobacteria</taxon>
        <taxon>Halobacteriales</taxon>
        <taxon>Natrialbaceae</taxon>
        <taxon>Natronorubrum</taxon>
    </lineage>
</organism>
<gene>
    <name evidence="1" type="ORF">C495_15062</name>
</gene>
<dbReference type="AlphaFoldDB" id="L9VYR6"/>
<evidence type="ECO:0000313" key="2">
    <source>
        <dbReference type="Proteomes" id="UP000011661"/>
    </source>
</evidence>
<comment type="caution">
    <text evidence="1">The sequence shown here is derived from an EMBL/GenBank/DDBJ whole genome shotgun (WGS) entry which is preliminary data.</text>
</comment>
<reference evidence="1 2" key="1">
    <citation type="journal article" date="2014" name="PLoS Genet.">
        <title>Phylogenetically driven sequencing of extremely halophilic archaea reveals strategies for static and dynamic osmo-response.</title>
        <authorList>
            <person name="Becker E.A."/>
            <person name="Seitzer P.M."/>
            <person name="Tritt A."/>
            <person name="Larsen D."/>
            <person name="Krusor M."/>
            <person name="Yao A.I."/>
            <person name="Wu D."/>
            <person name="Madern D."/>
            <person name="Eisen J.A."/>
            <person name="Darling A.E."/>
            <person name="Facciotti M.T."/>
        </authorList>
    </citation>
    <scope>NUCLEOTIDE SEQUENCE [LARGE SCALE GENOMIC DNA]</scope>
    <source>
        <strain evidence="1 2">JCM 14089</strain>
    </source>
</reference>